<dbReference type="GO" id="GO:0016491">
    <property type="term" value="F:oxidoreductase activity"/>
    <property type="evidence" value="ECO:0007669"/>
    <property type="project" value="UniProtKB-KW"/>
</dbReference>
<dbReference type="CDD" id="cd13901">
    <property type="entry name" value="CuRO_3_MaLCC_like"/>
    <property type="match status" value="1"/>
</dbReference>
<name>A0A9P8IBZ6_9PEZI</name>
<dbReference type="AlphaFoldDB" id="A0A9P8IBZ6"/>
<dbReference type="Pfam" id="PF00394">
    <property type="entry name" value="Cu-oxidase"/>
    <property type="match status" value="1"/>
</dbReference>
<organism evidence="6 7">
    <name type="scientific">Glutinoglossum americanum</name>
    <dbReference type="NCBI Taxonomy" id="1670608"/>
    <lineage>
        <taxon>Eukaryota</taxon>
        <taxon>Fungi</taxon>
        <taxon>Dikarya</taxon>
        <taxon>Ascomycota</taxon>
        <taxon>Pezizomycotina</taxon>
        <taxon>Geoglossomycetes</taxon>
        <taxon>Geoglossales</taxon>
        <taxon>Geoglossaceae</taxon>
        <taxon>Glutinoglossum</taxon>
    </lineage>
</organism>
<dbReference type="Pfam" id="PF07731">
    <property type="entry name" value="Cu-oxidase_2"/>
    <property type="match status" value="1"/>
</dbReference>
<accession>A0A9P8IBZ6</accession>
<dbReference type="PANTHER" id="PTHR11709">
    <property type="entry name" value="MULTI-COPPER OXIDASE"/>
    <property type="match status" value="1"/>
</dbReference>
<dbReference type="Proteomes" id="UP000698800">
    <property type="component" value="Unassembled WGS sequence"/>
</dbReference>
<dbReference type="Gene3D" id="2.60.40.420">
    <property type="entry name" value="Cupredoxins - blue copper proteins"/>
    <property type="match status" value="2"/>
</dbReference>
<keyword evidence="3" id="KW-0560">Oxidoreductase</keyword>
<evidence type="ECO:0000256" key="2">
    <source>
        <dbReference type="ARBA" id="ARBA00022723"/>
    </source>
</evidence>
<feature type="domain" description="Plastocyanin-like" evidence="5">
    <location>
        <begin position="268"/>
        <end position="384"/>
    </location>
</feature>
<comment type="caution">
    <text evidence="6">The sequence shown here is derived from an EMBL/GenBank/DDBJ whole genome shotgun (WGS) entry which is preliminary data.</text>
</comment>
<reference evidence="6" key="1">
    <citation type="submission" date="2021-03" db="EMBL/GenBank/DDBJ databases">
        <title>Comparative genomics and phylogenomic investigation of the class Geoglossomycetes provide insights into ecological specialization and systematics.</title>
        <authorList>
            <person name="Melie T."/>
            <person name="Pirro S."/>
            <person name="Miller A.N."/>
            <person name="Quandt A."/>
        </authorList>
    </citation>
    <scope>NUCLEOTIDE SEQUENCE</scope>
    <source>
        <strain evidence="6">GBOQ0MN5Z8</strain>
    </source>
</reference>
<dbReference type="EMBL" id="JAGHQL010000012">
    <property type="protein sequence ID" value="KAH0544930.1"/>
    <property type="molecule type" value="Genomic_DNA"/>
</dbReference>
<protein>
    <recommendedName>
        <fullName evidence="8">Laccase</fullName>
    </recommendedName>
</protein>
<dbReference type="InterPro" id="IPR033138">
    <property type="entry name" value="Cu_oxidase_CS"/>
</dbReference>
<evidence type="ECO:0000313" key="6">
    <source>
        <dbReference type="EMBL" id="KAH0544930.1"/>
    </source>
</evidence>
<dbReference type="PROSITE" id="PS00080">
    <property type="entry name" value="MULTICOPPER_OXIDASE2"/>
    <property type="match status" value="1"/>
</dbReference>
<comment type="similarity">
    <text evidence="1">Belongs to the multicopper oxidase family.</text>
</comment>
<evidence type="ECO:0000313" key="7">
    <source>
        <dbReference type="Proteomes" id="UP000698800"/>
    </source>
</evidence>
<gene>
    <name evidence="6" type="ORF">FGG08_001010</name>
</gene>
<evidence type="ECO:0000259" key="5">
    <source>
        <dbReference type="Pfam" id="PF07731"/>
    </source>
</evidence>
<dbReference type="InterPro" id="IPR045087">
    <property type="entry name" value="Cu-oxidase_fam"/>
</dbReference>
<dbReference type="PROSITE" id="PS00079">
    <property type="entry name" value="MULTICOPPER_OXIDASE1"/>
    <property type="match status" value="1"/>
</dbReference>
<dbReference type="OrthoDB" id="2121828at2759"/>
<dbReference type="InterPro" id="IPR011706">
    <property type="entry name" value="Cu-oxidase_C"/>
</dbReference>
<keyword evidence="2" id="KW-0479">Metal-binding</keyword>
<dbReference type="GO" id="GO:0005507">
    <property type="term" value="F:copper ion binding"/>
    <property type="evidence" value="ECO:0007669"/>
    <property type="project" value="InterPro"/>
</dbReference>
<dbReference type="InterPro" id="IPR001117">
    <property type="entry name" value="Cu-oxidase_2nd"/>
</dbReference>
<dbReference type="InterPro" id="IPR002355">
    <property type="entry name" value="Cu_oxidase_Cu_BS"/>
</dbReference>
<evidence type="ECO:0000256" key="1">
    <source>
        <dbReference type="ARBA" id="ARBA00010609"/>
    </source>
</evidence>
<proteinExistence type="inferred from homology"/>
<dbReference type="PANTHER" id="PTHR11709:SF71">
    <property type="entry name" value="OXIDOREDUCTASE TPCJ"/>
    <property type="match status" value="1"/>
</dbReference>
<feature type="domain" description="Plastocyanin-like" evidence="4">
    <location>
        <begin position="17"/>
        <end position="181"/>
    </location>
</feature>
<keyword evidence="7" id="KW-1185">Reference proteome</keyword>
<sequence>MGTLYGPNSAPYDEGKFPILLTDWGHNSAFQAVQTHKLEDPSILLNGVGNVTRFNNSVFAPLIPDPYTIHFDPPQKGVAKRYLLRIINTSFDSTFVFSIDNHILQIVEADFVPIKPYNGTSVLVGIGQRYHVIVTAQPQSNGRPLPTDGNYWIRTWKANCFSFNQSKASAGYEETGILRYGSRQTLPNSTAWSNVSLNCSDESYDNLKPILPWTVGKPINDPSGNVGENFTVDGDDATTFYPLAFFSMGGNHNPLRVDYGNPTFLNLNNTGPWNPLWVVFPENHKSDDWVYMVIQGAGGFTYNQHPIHLHGHDFAILQQIESATFPKNLSLNTHNPPRRDVVLLPEDGYVVIAFKTDNPGTWLVHCHIAFHAAAGLAMQFMERQTDARNIWPSLNASHALRVAQQGCVNWNNWWGNCTNWWPGDGEGCQYGSDVTSPDSGI</sequence>
<evidence type="ECO:0000256" key="3">
    <source>
        <dbReference type="ARBA" id="ARBA00023002"/>
    </source>
</evidence>
<dbReference type="InterPro" id="IPR008972">
    <property type="entry name" value="Cupredoxin"/>
</dbReference>
<dbReference type="SUPFAM" id="SSF49503">
    <property type="entry name" value="Cupredoxins"/>
    <property type="match status" value="2"/>
</dbReference>
<evidence type="ECO:0000259" key="4">
    <source>
        <dbReference type="Pfam" id="PF00394"/>
    </source>
</evidence>
<evidence type="ECO:0008006" key="8">
    <source>
        <dbReference type="Google" id="ProtNLM"/>
    </source>
</evidence>